<dbReference type="EMBL" id="FNRL01000050">
    <property type="protein sequence ID" value="SEB11370.1"/>
    <property type="molecule type" value="Genomic_DNA"/>
</dbReference>
<accession>A0A1H4GQS6</accession>
<reference evidence="2" key="1">
    <citation type="submission" date="2016-10" db="EMBL/GenBank/DDBJ databases">
        <authorList>
            <person name="Varghese N."/>
            <person name="Submissions S."/>
        </authorList>
    </citation>
    <scope>NUCLEOTIDE SEQUENCE [LARGE SCALE GENOMIC DNA]</scope>
    <source>
        <strain evidence="2">DSM 23920</strain>
    </source>
</reference>
<dbReference type="OrthoDB" id="9828382at2"/>
<dbReference type="AlphaFoldDB" id="A0A1H4GQS6"/>
<name>A0A1H4GQS6_9BACT</name>
<dbReference type="Proteomes" id="UP000199656">
    <property type="component" value="Unassembled WGS sequence"/>
</dbReference>
<keyword evidence="2" id="KW-1185">Reference proteome</keyword>
<gene>
    <name evidence="1" type="ORF">SAMN05660909_05575</name>
</gene>
<proteinExistence type="predicted"/>
<organism evidence="1 2">
    <name type="scientific">Chitinophaga terrae</name>
    <name type="common">ex Kim and Jung 2007</name>
    <dbReference type="NCBI Taxonomy" id="408074"/>
    <lineage>
        <taxon>Bacteria</taxon>
        <taxon>Pseudomonadati</taxon>
        <taxon>Bacteroidota</taxon>
        <taxon>Chitinophagia</taxon>
        <taxon>Chitinophagales</taxon>
        <taxon>Chitinophagaceae</taxon>
        <taxon>Chitinophaga</taxon>
    </lineage>
</organism>
<dbReference type="RefSeq" id="WP_089766221.1">
    <property type="nucleotide sequence ID" value="NZ_BKAT01000073.1"/>
</dbReference>
<sequence>MTNSRASLTEVGRLYRQSEEISSKIFSDYNNQSDIYSSGLQLMGYSSPLILTSYEDAKLKSNEIRGKLVEACSDLDPIFFVPALIDSCSAFYSANSKPDQSILGVAMKLSLTIIWKNTYMSKSALTRSYQALQRVINLSILSATIENIFWLWEFQDLGTITINEGSITGNSAFL</sequence>
<evidence type="ECO:0000313" key="2">
    <source>
        <dbReference type="Proteomes" id="UP000199656"/>
    </source>
</evidence>
<evidence type="ECO:0000313" key="1">
    <source>
        <dbReference type="EMBL" id="SEB11370.1"/>
    </source>
</evidence>
<protein>
    <submittedName>
        <fullName evidence="1">Uncharacterized protein</fullName>
    </submittedName>
</protein>